<evidence type="ECO:0000256" key="3">
    <source>
        <dbReference type="ARBA" id="ARBA00012018"/>
    </source>
</evidence>
<evidence type="ECO:0000256" key="1">
    <source>
        <dbReference type="ARBA" id="ARBA00004191"/>
    </source>
</evidence>
<comment type="subcellular location">
    <subcellularLocation>
        <location evidence="1">Secreted</location>
        <location evidence="1">Cell wall</location>
    </subcellularLocation>
</comment>
<dbReference type="InterPro" id="IPR006311">
    <property type="entry name" value="TAT_signal"/>
</dbReference>
<comment type="catalytic activity">
    <reaction evidence="7">
        <text>a 1,2-diacyl-sn-glycero-3-phosphocholine + H2O = phosphocholine + a 1,2-diacyl-sn-glycerol + H(+)</text>
        <dbReference type="Rhea" id="RHEA:10604"/>
        <dbReference type="ChEBI" id="CHEBI:15377"/>
        <dbReference type="ChEBI" id="CHEBI:15378"/>
        <dbReference type="ChEBI" id="CHEBI:17815"/>
        <dbReference type="ChEBI" id="CHEBI:57643"/>
        <dbReference type="ChEBI" id="CHEBI:295975"/>
        <dbReference type="EC" id="3.1.4.3"/>
    </reaction>
    <physiologicalReaction direction="left-to-right" evidence="7">
        <dbReference type="Rhea" id="RHEA:10605"/>
    </physiologicalReaction>
</comment>
<evidence type="ECO:0000256" key="8">
    <source>
        <dbReference type="SAM" id="MobiDB-lite"/>
    </source>
</evidence>
<dbReference type="InterPro" id="IPR017850">
    <property type="entry name" value="Alkaline_phosphatase_core_sf"/>
</dbReference>
<name>A0A5C4M1H9_9PSEU</name>
<dbReference type="NCBIfam" id="TIGR03396">
    <property type="entry name" value="PC_PLC"/>
    <property type="match status" value="1"/>
</dbReference>
<evidence type="ECO:0000313" key="9">
    <source>
        <dbReference type="EMBL" id="TNC25749.1"/>
    </source>
</evidence>
<accession>A0A5C4M1H9</accession>
<keyword evidence="5" id="KW-0378">Hydrolase</keyword>
<evidence type="ECO:0000256" key="7">
    <source>
        <dbReference type="ARBA" id="ARBA00048421"/>
    </source>
</evidence>
<evidence type="ECO:0000256" key="6">
    <source>
        <dbReference type="ARBA" id="ARBA00023026"/>
    </source>
</evidence>
<dbReference type="InterPro" id="IPR017767">
    <property type="entry name" value="PC-PLC"/>
</dbReference>
<gene>
    <name evidence="9" type="ORF">FG385_13970</name>
</gene>
<dbReference type="RefSeq" id="WP_139097134.1">
    <property type="nucleotide sequence ID" value="NZ_VDFW01000010.1"/>
</dbReference>
<evidence type="ECO:0000256" key="2">
    <source>
        <dbReference type="ARBA" id="ARBA00009717"/>
    </source>
</evidence>
<dbReference type="EC" id="3.1.4.3" evidence="3"/>
<dbReference type="PANTHER" id="PTHR31956">
    <property type="entry name" value="NON-SPECIFIC PHOSPHOLIPASE C4-RELATED"/>
    <property type="match status" value="1"/>
</dbReference>
<keyword evidence="10" id="KW-1185">Reference proteome</keyword>
<dbReference type="CDD" id="cd16014">
    <property type="entry name" value="PLC"/>
    <property type="match status" value="1"/>
</dbReference>
<dbReference type="PROSITE" id="PS51318">
    <property type="entry name" value="TAT"/>
    <property type="match status" value="1"/>
</dbReference>
<dbReference type="OrthoDB" id="4181857at2"/>
<dbReference type="FunFam" id="3.40.720.10:FF:000034">
    <property type="entry name" value="Membrane-associated phospholipase C"/>
    <property type="match status" value="1"/>
</dbReference>
<dbReference type="InterPro" id="IPR007312">
    <property type="entry name" value="Phosphoesterase"/>
</dbReference>
<dbReference type="Proteomes" id="UP000305546">
    <property type="component" value="Unassembled WGS sequence"/>
</dbReference>
<evidence type="ECO:0000256" key="5">
    <source>
        <dbReference type="ARBA" id="ARBA00022801"/>
    </source>
</evidence>
<comment type="caution">
    <text evidence="9">The sequence shown here is derived from an EMBL/GenBank/DDBJ whole genome shotgun (WGS) entry which is preliminary data.</text>
</comment>
<feature type="region of interest" description="Disordered" evidence="8">
    <location>
        <begin position="471"/>
        <end position="495"/>
    </location>
</feature>
<dbReference type="Gene3D" id="3.40.720.10">
    <property type="entry name" value="Alkaline Phosphatase, subunit A"/>
    <property type="match status" value="2"/>
</dbReference>
<organism evidence="9 10">
    <name type="scientific">Amycolatopsis alkalitolerans</name>
    <dbReference type="NCBI Taxonomy" id="2547244"/>
    <lineage>
        <taxon>Bacteria</taxon>
        <taxon>Bacillati</taxon>
        <taxon>Actinomycetota</taxon>
        <taxon>Actinomycetes</taxon>
        <taxon>Pseudonocardiales</taxon>
        <taxon>Pseudonocardiaceae</taxon>
        <taxon>Amycolatopsis</taxon>
    </lineage>
</organism>
<dbReference type="AlphaFoldDB" id="A0A5C4M1H9"/>
<sequence length="495" mass="53601">MNDEPTSPGITRRRLLGSAAAASGLAATATVLPANVRKAIASPMPQRGQLQDIEHVVLLMQENRSFDHYFGTLSGVRGFDDPDALRLPDGRSVFYQPDPGNPDGYLLPYRLNTTNTAAQAIPSTSHAWSVQHSAWNGGKMDNWLPAHLAADGAAKGPYTMGYYTREDIPFQYALADAFTICDAYHCSVLGPTHPNRYMWMTGTVDPNGEFGGPALDNGAAAGTYSWQTYPERLTEAGVSWRIYHQAANVTGWKPISRMKQYSNAAPGSALYENAVAPTPLGQFEYDALNDKLPTVSWIMPPTEYDEHPQRMPAAGAAFVAGIVDALAANPDVWAKTVFILSYDENDGLFDHVLPPTPPAGTADEFVTKTSPTGIPGAGLPVGLGFRVPCIIVSPWTVGGWVCSEVFDHTSQLLFLEKLTGVRETNISAWRRGTVGDLTSAFRFGHGSTRKPDLPETTAAYNLAQYEASQFPLPTAPTSGQQVPHQEKGQRPRVGH</sequence>
<keyword evidence="6" id="KW-0843">Virulence</keyword>
<comment type="similarity">
    <text evidence="2">Belongs to the bacterial phospholipase C family.</text>
</comment>
<protein>
    <recommendedName>
        <fullName evidence="3">phospholipase C</fullName>
        <ecNumber evidence="3">3.1.4.3</ecNumber>
    </recommendedName>
</protein>
<dbReference type="GO" id="GO:0034480">
    <property type="term" value="F:phosphatidylcholine phospholipase C activity"/>
    <property type="evidence" value="ECO:0007669"/>
    <property type="project" value="UniProtKB-EC"/>
</dbReference>
<dbReference type="Pfam" id="PF04185">
    <property type="entry name" value="Phosphoesterase"/>
    <property type="match status" value="1"/>
</dbReference>
<keyword evidence="4" id="KW-0964">Secreted</keyword>
<keyword evidence="4" id="KW-0134">Cell wall</keyword>
<evidence type="ECO:0000313" key="10">
    <source>
        <dbReference type="Proteomes" id="UP000305546"/>
    </source>
</evidence>
<reference evidence="9 10" key="1">
    <citation type="submission" date="2019-06" db="EMBL/GenBank/DDBJ databases">
        <title>Amycolatopsis alkalitolerans sp. nov., isolated from Gastrodia elata Blume.</title>
        <authorList>
            <person name="Narsing Rao M.P."/>
            <person name="Li W.J."/>
        </authorList>
    </citation>
    <scope>NUCLEOTIDE SEQUENCE [LARGE SCALE GENOMIC DNA]</scope>
    <source>
        <strain evidence="9 10">SYSUP0005</strain>
    </source>
</reference>
<proteinExistence type="inferred from homology"/>
<evidence type="ECO:0000256" key="4">
    <source>
        <dbReference type="ARBA" id="ARBA00022512"/>
    </source>
</evidence>
<dbReference type="EMBL" id="VDFW01000010">
    <property type="protein sequence ID" value="TNC25749.1"/>
    <property type="molecule type" value="Genomic_DNA"/>
</dbReference>
<dbReference type="PANTHER" id="PTHR31956:SF1">
    <property type="entry name" value="NON-SPECIFIC PHOSPHOLIPASE C1"/>
    <property type="match status" value="1"/>
</dbReference>